<keyword evidence="5" id="KW-0805">Transcription regulation</keyword>
<evidence type="ECO:0000313" key="11">
    <source>
        <dbReference type="Proteomes" id="UP001160148"/>
    </source>
</evidence>
<dbReference type="PROSITE" id="PS50808">
    <property type="entry name" value="ZF_BED"/>
    <property type="match status" value="1"/>
</dbReference>
<accession>A0AAV0WAW8</accession>
<keyword evidence="2" id="KW-0479">Metal-binding</keyword>
<keyword evidence="7" id="KW-0539">Nucleus</keyword>
<dbReference type="AlphaFoldDB" id="A0AAV0WAW8"/>
<comment type="caution">
    <text evidence="10">The sequence shown here is derived from an EMBL/GenBank/DDBJ whole genome shotgun (WGS) entry which is preliminary data.</text>
</comment>
<dbReference type="PANTHER" id="PTHR46481:SF10">
    <property type="entry name" value="ZINC FINGER BED DOMAIN-CONTAINING PROTEIN 39"/>
    <property type="match status" value="1"/>
</dbReference>
<dbReference type="SUPFAM" id="SSF57667">
    <property type="entry name" value="beta-beta-alpha zinc fingers"/>
    <property type="match status" value="1"/>
</dbReference>
<evidence type="ECO:0000256" key="2">
    <source>
        <dbReference type="ARBA" id="ARBA00022723"/>
    </source>
</evidence>
<evidence type="ECO:0000259" key="9">
    <source>
        <dbReference type="PROSITE" id="PS50808"/>
    </source>
</evidence>
<evidence type="ECO:0000256" key="5">
    <source>
        <dbReference type="ARBA" id="ARBA00023015"/>
    </source>
</evidence>
<gene>
    <name evidence="10" type="ORF">MEUPH1_LOCUS9190</name>
</gene>
<evidence type="ECO:0000256" key="3">
    <source>
        <dbReference type="ARBA" id="ARBA00022771"/>
    </source>
</evidence>
<evidence type="ECO:0000256" key="6">
    <source>
        <dbReference type="ARBA" id="ARBA00023163"/>
    </source>
</evidence>
<dbReference type="SUPFAM" id="SSF140996">
    <property type="entry name" value="Hermes dimerisation domain"/>
    <property type="match status" value="1"/>
</dbReference>
<evidence type="ECO:0000256" key="7">
    <source>
        <dbReference type="ARBA" id="ARBA00023242"/>
    </source>
</evidence>
<proteinExistence type="predicted"/>
<keyword evidence="3 8" id="KW-0863">Zinc-finger</keyword>
<feature type="domain" description="BED-type" evidence="9">
    <location>
        <begin position="3"/>
        <end position="47"/>
    </location>
</feature>
<dbReference type="GO" id="GO:0003677">
    <property type="term" value="F:DNA binding"/>
    <property type="evidence" value="ECO:0007669"/>
    <property type="project" value="InterPro"/>
</dbReference>
<organism evidence="10 11">
    <name type="scientific">Macrosiphum euphorbiae</name>
    <name type="common">potato aphid</name>
    <dbReference type="NCBI Taxonomy" id="13131"/>
    <lineage>
        <taxon>Eukaryota</taxon>
        <taxon>Metazoa</taxon>
        <taxon>Ecdysozoa</taxon>
        <taxon>Arthropoda</taxon>
        <taxon>Hexapoda</taxon>
        <taxon>Insecta</taxon>
        <taxon>Pterygota</taxon>
        <taxon>Neoptera</taxon>
        <taxon>Paraneoptera</taxon>
        <taxon>Hemiptera</taxon>
        <taxon>Sternorrhyncha</taxon>
        <taxon>Aphidomorpha</taxon>
        <taxon>Aphidoidea</taxon>
        <taxon>Aphididae</taxon>
        <taxon>Macrosiphini</taxon>
        <taxon>Macrosiphum</taxon>
    </lineage>
</organism>
<reference evidence="10 11" key="1">
    <citation type="submission" date="2023-01" db="EMBL/GenBank/DDBJ databases">
        <authorList>
            <person name="Whitehead M."/>
        </authorList>
    </citation>
    <scope>NUCLEOTIDE SEQUENCE [LARGE SCALE GENOMIC DNA]</scope>
</reference>
<keyword evidence="11" id="KW-1185">Reference proteome</keyword>
<dbReference type="EMBL" id="CARXXK010000002">
    <property type="protein sequence ID" value="CAI6353015.1"/>
    <property type="molecule type" value="Genomic_DNA"/>
</dbReference>
<keyword evidence="6" id="KW-0804">Transcription</keyword>
<keyword evidence="4" id="KW-0862">Zinc</keyword>
<dbReference type="PANTHER" id="PTHR46481">
    <property type="entry name" value="ZINC FINGER BED DOMAIN-CONTAINING PROTEIN 4"/>
    <property type="match status" value="1"/>
</dbReference>
<evidence type="ECO:0000256" key="8">
    <source>
        <dbReference type="PROSITE-ProRule" id="PRU00027"/>
    </source>
</evidence>
<dbReference type="SUPFAM" id="SSF53098">
    <property type="entry name" value="Ribonuclease H-like"/>
    <property type="match status" value="1"/>
</dbReference>
<name>A0AAV0WAW8_9HEMI</name>
<protein>
    <recommendedName>
        <fullName evidence="9">BED-type domain-containing protein</fullName>
    </recommendedName>
</protein>
<sequence>MNHKRSTIWNHFSIKSDTQAKCSYRMQVIKYTGGYTGNLLRHLKSKHVTIKLTRNSLNNIEQSVNQIEASVDNPNEIAEPVDIMQSTSSSIRIAPSTLSSICIAPSTSSRQGNLTNFITKPLSISKSKAIDQQITKFIVKHYHPFSLVEETEFRNFIRMLAPNYSIPSRKTVSNNLLLQVYNDTFQKVSKDVQDASSVALTTDGWTSINNTSFIAITAHFINSETKFMFSYLRSSSALLKLESVHKQTGVEHLKLIQECKTRWNSAYHMMSRILKIKESVLSTLAIMNNDLNCINNQEWELIDSACNLLEVEKLIFVQANF</sequence>
<dbReference type="InterPro" id="IPR052035">
    <property type="entry name" value="ZnF_BED_domain_contain"/>
</dbReference>
<dbReference type="InterPro" id="IPR012337">
    <property type="entry name" value="RNaseH-like_sf"/>
</dbReference>
<evidence type="ECO:0000313" key="10">
    <source>
        <dbReference type="EMBL" id="CAI6353015.1"/>
    </source>
</evidence>
<dbReference type="InterPro" id="IPR003656">
    <property type="entry name" value="Znf_BED"/>
</dbReference>
<dbReference type="Pfam" id="PF02892">
    <property type="entry name" value="zf-BED"/>
    <property type="match status" value="1"/>
</dbReference>
<evidence type="ECO:0000256" key="1">
    <source>
        <dbReference type="ARBA" id="ARBA00004123"/>
    </source>
</evidence>
<comment type="subcellular location">
    <subcellularLocation>
        <location evidence="1">Nucleus</location>
    </subcellularLocation>
</comment>
<dbReference type="Proteomes" id="UP001160148">
    <property type="component" value="Unassembled WGS sequence"/>
</dbReference>
<dbReference type="GO" id="GO:0008270">
    <property type="term" value="F:zinc ion binding"/>
    <property type="evidence" value="ECO:0007669"/>
    <property type="project" value="UniProtKB-KW"/>
</dbReference>
<dbReference type="InterPro" id="IPR036236">
    <property type="entry name" value="Znf_C2H2_sf"/>
</dbReference>
<dbReference type="SMART" id="SM00614">
    <property type="entry name" value="ZnF_BED"/>
    <property type="match status" value="1"/>
</dbReference>
<evidence type="ECO:0000256" key="4">
    <source>
        <dbReference type="ARBA" id="ARBA00022833"/>
    </source>
</evidence>